<dbReference type="InterPro" id="IPR024060">
    <property type="entry name" value="Ureidoglycolate_lyase_dom_sf"/>
</dbReference>
<evidence type="ECO:0000256" key="2">
    <source>
        <dbReference type="ARBA" id="ARBA00022631"/>
    </source>
</evidence>
<dbReference type="InterPro" id="IPR047233">
    <property type="entry name" value="UAH_cupin"/>
</dbReference>
<dbReference type="Pfam" id="PF04115">
    <property type="entry name" value="Ureidogly_lyase"/>
    <property type="match status" value="1"/>
</dbReference>
<reference evidence="5 6" key="1">
    <citation type="submission" date="2018-02" db="EMBL/GenBank/DDBJ databases">
        <title>The genomes of Aspergillus section Nigri reveals drivers in fungal speciation.</title>
        <authorList>
            <consortium name="DOE Joint Genome Institute"/>
            <person name="Vesth T.C."/>
            <person name="Nybo J."/>
            <person name="Theobald S."/>
            <person name="Brandl J."/>
            <person name="Frisvad J.C."/>
            <person name="Nielsen K.F."/>
            <person name="Lyhne E.K."/>
            <person name="Kogle M.E."/>
            <person name="Kuo A."/>
            <person name="Riley R."/>
            <person name="Clum A."/>
            <person name="Nolan M."/>
            <person name="Lipzen A."/>
            <person name="Salamov A."/>
            <person name="Henrissat B."/>
            <person name="Wiebenga A."/>
            <person name="De vries R.P."/>
            <person name="Grigoriev I.V."/>
            <person name="Mortensen U.H."/>
            <person name="Andersen M.R."/>
            <person name="Baker S.E."/>
        </authorList>
    </citation>
    <scope>NUCLEOTIDE SEQUENCE [LARGE SCALE GENOMIC DNA]</scope>
    <source>
        <strain evidence="5 6">CBS 707.79</strain>
    </source>
</reference>
<dbReference type="GO" id="GO:0006144">
    <property type="term" value="P:purine nucleobase metabolic process"/>
    <property type="evidence" value="ECO:0007669"/>
    <property type="project" value="UniProtKB-KW"/>
</dbReference>
<dbReference type="STRING" id="1448320.A0A319DBM0"/>
<dbReference type="AlphaFoldDB" id="A0A319DBM0"/>
<evidence type="ECO:0000256" key="3">
    <source>
        <dbReference type="ARBA" id="ARBA00023239"/>
    </source>
</evidence>
<dbReference type="SUPFAM" id="SSF51182">
    <property type="entry name" value="RmlC-like cupins"/>
    <property type="match status" value="1"/>
</dbReference>
<keyword evidence="5" id="KW-0378">Hydrolase</keyword>
<proteinExistence type="predicted"/>
<dbReference type="InterPro" id="IPR007247">
    <property type="entry name" value="Ureidogly_lyase"/>
</dbReference>
<dbReference type="OrthoDB" id="10266039at2759"/>
<dbReference type="GO" id="GO:0004848">
    <property type="term" value="F:ureidoglycolate hydrolase activity"/>
    <property type="evidence" value="ECO:0007669"/>
    <property type="project" value="InterPro"/>
</dbReference>
<evidence type="ECO:0000256" key="1">
    <source>
        <dbReference type="ARBA" id="ARBA00011738"/>
    </source>
</evidence>
<keyword evidence="3" id="KW-0456">Lyase</keyword>
<dbReference type="Gene3D" id="2.60.120.480">
    <property type="entry name" value="Ureidoglycolate hydrolase"/>
    <property type="match status" value="1"/>
</dbReference>
<comment type="subunit">
    <text evidence="1">Homodimer.</text>
</comment>
<evidence type="ECO:0000313" key="5">
    <source>
        <dbReference type="EMBL" id="PYH94795.1"/>
    </source>
</evidence>
<dbReference type="VEuPathDB" id="FungiDB:BO71DRAFT_220802"/>
<dbReference type="PANTHER" id="PTHR21221:SF1">
    <property type="entry name" value="UREIDOGLYCOLATE LYASE"/>
    <property type="match status" value="1"/>
</dbReference>
<protein>
    <submittedName>
        <fullName evidence="5">Ureidoglycolate hydrolase</fullName>
    </submittedName>
</protein>
<evidence type="ECO:0000313" key="6">
    <source>
        <dbReference type="Proteomes" id="UP000247810"/>
    </source>
</evidence>
<name>A0A319DBM0_9EURO</name>
<evidence type="ECO:0000256" key="4">
    <source>
        <dbReference type="ARBA" id="ARBA00047684"/>
    </source>
</evidence>
<organism evidence="5 6">
    <name type="scientific">Aspergillus ellipticus CBS 707.79</name>
    <dbReference type="NCBI Taxonomy" id="1448320"/>
    <lineage>
        <taxon>Eukaryota</taxon>
        <taxon>Fungi</taxon>
        <taxon>Dikarya</taxon>
        <taxon>Ascomycota</taxon>
        <taxon>Pezizomycotina</taxon>
        <taxon>Eurotiomycetes</taxon>
        <taxon>Eurotiomycetidae</taxon>
        <taxon>Eurotiales</taxon>
        <taxon>Aspergillaceae</taxon>
        <taxon>Aspergillus</taxon>
        <taxon>Aspergillus subgen. Circumdati</taxon>
    </lineage>
</organism>
<keyword evidence="6" id="KW-1185">Reference proteome</keyword>
<dbReference type="CDD" id="cd20298">
    <property type="entry name" value="cupin_UAH"/>
    <property type="match status" value="1"/>
</dbReference>
<gene>
    <name evidence="5" type="ORF">BO71DRAFT_220802</name>
</gene>
<dbReference type="FunFam" id="2.60.120.480:FF:000002">
    <property type="entry name" value="Probable ureidoglycolate hydrolase"/>
    <property type="match status" value="1"/>
</dbReference>
<accession>A0A319DBM0</accession>
<sequence>MPPPTLTTTPTLALTPEPLTREAFAPFGTAITSPLARDITTPPSPSTFQTLAPIPVLANQSSALKYSPISPFTDAYSACPSGQPSSARMTMFSCFPRTLRSLPESRTTVFDVRILERHPFTTQTFTPIDLSSQGPDEPYYLVIVAPSLKGTTGTARTEAGEEVGVADPPDLGRLRAFVARGGQAVTYGPGTWHAPMVVLGPRRVDFVVVQFANGVDAEDCQEVRFGEGLVVKVGVESKAKL</sequence>
<dbReference type="EMBL" id="KZ825865">
    <property type="protein sequence ID" value="PYH94795.1"/>
    <property type="molecule type" value="Genomic_DNA"/>
</dbReference>
<dbReference type="Proteomes" id="UP000247810">
    <property type="component" value="Unassembled WGS sequence"/>
</dbReference>
<keyword evidence="2" id="KW-0659">Purine metabolism</keyword>
<dbReference type="InterPro" id="IPR011051">
    <property type="entry name" value="RmlC_Cupin_sf"/>
</dbReference>
<dbReference type="PANTHER" id="PTHR21221">
    <property type="entry name" value="UREIDOGLYCOLATE HYDROLASE"/>
    <property type="match status" value="1"/>
</dbReference>
<dbReference type="GO" id="GO:0000256">
    <property type="term" value="P:allantoin catabolic process"/>
    <property type="evidence" value="ECO:0007669"/>
    <property type="project" value="InterPro"/>
</dbReference>
<comment type="catalytic activity">
    <reaction evidence="4">
        <text>(S)-ureidoglycolate = urea + glyoxylate</text>
        <dbReference type="Rhea" id="RHEA:11304"/>
        <dbReference type="ChEBI" id="CHEBI:16199"/>
        <dbReference type="ChEBI" id="CHEBI:36655"/>
        <dbReference type="ChEBI" id="CHEBI:57296"/>
        <dbReference type="EC" id="4.3.2.3"/>
    </reaction>
</comment>
<dbReference type="GO" id="GO:0050385">
    <property type="term" value="F:ureidoglycolate lyase activity"/>
    <property type="evidence" value="ECO:0007669"/>
    <property type="project" value="UniProtKB-EC"/>
</dbReference>